<name>A0ABT9VD42_9BACI</name>
<accession>A0ABT9VD42</accession>
<comment type="caution">
    <text evidence="1">The sequence shown here is derived from an EMBL/GenBank/DDBJ whole genome shotgun (WGS) entry which is preliminary data.</text>
</comment>
<evidence type="ECO:0000313" key="1">
    <source>
        <dbReference type="EMBL" id="MDQ0158892.1"/>
    </source>
</evidence>
<organism evidence="1 2">
    <name type="scientific">Alkalibacillus salilacus</name>
    <dbReference type="NCBI Taxonomy" id="284582"/>
    <lineage>
        <taxon>Bacteria</taxon>
        <taxon>Bacillati</taxon>
        <taxon>Bacillota</taxon>
        <taxon>Bacilli</taxon>
        <taxon>Bacillales</taxon>
        <taxon>Bacillaceae</taxon>
        <taxon>Alkalibacillus</taxon>
    </lineage>
</organism>
<protein>
    <submittedName>
        <fullName evidence="1">Uncharacterized protein</fullName>
    </submittedName>
</protein>
<dbReference type="RefSeq" id="WP_306974960.1">
    <property type="nucleotide sequence ID" value="NZ_JAUSTQ010000003.1"/>
</dbReference>
<keyword evidence="2" id="KW-1185">Reference proteome</keyword>
<reference evidence="1 2" key="1">
    <citation type="submission" date="2023-07" db="EMBL/GenBank/DDBJ databases">
        <title>Genomic Encyclopedia of Type Strains, Phase IV (KMG-IV): sequencing the most valuable type-strain genomes for metagenomic binning, comparative biology and taxonomic classification.</title>
        <authorList>
            <person name="Goeker M."/>
        </authorList>
    </citation>
    <scope>NUCLEOTIDE SEQUENCE [LARGE SCALE GENOMIC DNA]</scope>
    <source>
        <strain evidence="1 2">DSM 16460</strain>
    </source>
</reference>
<dbReference type="Proteomes" id="UP001224359">
    <property type="component" value="Unassembled WGS sequence"/>
</dbReference>
<sequence>MSQNSQSAVCQLLETLNPGTPVNEVFVNGESEPAQYFASLDSDSNLAYFVQDDDDLLVADCNRIDMIEIDT</sequence>
<gene>
    <name evidence="1" type="ORF">J2S77_000856</name>
</gene>
<proteinExistence type="predicted"/>
<dbReference type="EMBL" id="JAUSTQ010000003">
    <property type="protein sequence ID" value="MDQ0158892.1"/>
    <property type="molecule type" value="Genomic_DNA"/>
</dbReference>
<evidence type="ECO:0000313" key="2">
    <source>
        <dbReference type="Proteomes" id="UP001224359"/>
    </source>
</evidence>